<organism evidence="1 2">
    <name type="scientific">Populus alba</name>
    <name type="common">White poplar</name>
    <dbReference type="NCBI Taxonomy" id="43335"/>
    <lineage>
        <taxon>Eukaryota</taxon>
        <taxon>Viridiplantae</taxon>
        <taxon>Streptophyta</taxon>
        <taxon>Embryophyta</taxon>
        <taxon>Tracheophyta</taxon>
        <taxon>Spermatophyta</taxon>
        <taxon>Magnoliopsida</taxon>
        <taxon>eudicotyledons</taxon>
        <taxon>Gunneridae</taxon>
        <taxon>Pentapetalae</taxon>
        <taxon>rosids</taxon>
        <taxon>fabids</taxon>
        <taxon>Malpighiales</taxon>
        <taxon>Salicaceae</taxon>
        <taxon>Saliceae</taxon>
        <taxon>Populus</taxon>
    </lineage>
</organism>
<dbReference type="Proteomes" id="UP000309997">
    <property type="component" value="Unassembled WGS sequence"/>
</dbReference>
<evidence type="ECO:0000313" key="1">
    <source>
        <dbReference type="EMBL" id="KAL3573307.1"/>
    </source>
</evidence>
<comment type="caution">
    <text evidence="1">The sequence shown here is derived from an EMBL/GenBank/DDBJ whole genome shotgun (WGS) entry which is preliminary data.</text>
</comment>
<keyword evidence="2" id="KW-1185">Reference proteome</keyword>
<name>A0ACC4B5J2_POPAL</name>
<dbReference type="EMBL" id="RCHU02000014">
    <property type="protein sequence ID" value="KAL3573307.1"/>
    <property type="molecule type" value="Genomic_DNA"/>
</dbReference>
<reference evidence="1 2" key="1">
    <citation type="journal article" date="2024" name="Plant Biotechnol. J.">
        <title>Genome and CRISPR/Cas9 system of a widespread forest tree (Populus alba) in the world.</title>
        <authorList>
            <person name="Liu Y.J."/>
            <person name="Jiang P.F."/>
            <person name="Han X.M."/>
            <person name="Li X.Y."/>
            <person name="Wang H.M."/>
            <person name="Wang Y.J."/>
            <person name="Wang X.X."/>
            <person name="Zeng Q.Y."/>
        </authorList>
    </citation>
    <scope>NUCLEOTIDE SEQUENCE [LARGE SCALE GENOMIC DNA]</scope>
    <source>
        <strain evidence="2">cv. PAL-ZL1</strain>
    </source>
</reference>
<proteinExistence type="predicted"/>
<protein>
    <submittedName>
        <fullName evidence="1">Uncharacterized protein</fullName>
    </submittedName>
</protein>
<gene>
    <name evidence="1" type="ORF">D5086_027211</name>
</gene>
<evidence type="ECO:0000313" key="2">
    <source>
        <dbReference type="Proteomes" id="UP000309997"/>
    </source>
</evidence>
<sequence>MRMASKIGENRLHYGWRRSWRGGHGVLLDRGRTSRESPRYSQGRPTTKSLKAEIALGRLKTQRFVL</sequence>
<accession>A0ACC4B5J2</accession>